<feature type="region of interest" description="Disordered" evidence="9">
    <location>
        <begin position="338"/>
        <end position="509"/>
    </location>
</feature>
<evidence type="ECO:0000256" key="5">
    <source>
        <dbReference type="ARBA" id="ARBA00022481"/>
    </source>
</evidence>
<comment type="caution">
    <text evidence="11">The sequence shown here is derived from an EMBL/GenBank/DDBJ whole genome shotgun (WGS) entry which is preliminary data.</text>
</comment>
<dbReference type="GO" id="GO:0005634">
    <property type="term" value="C:nucleus"/>
    <property type="evidence" value="ECO:0007669"/>
    <property type="project" value="UniProtKB-SubCell"/>
</dbReference>
<keyword evidence="5" id="KW-0488">Methylation</keyword>
<feature type="compositionally biased region" description="Basic and acidic residues" evidence="9">
    <location>
        <begin position="8"/>
        <end position="17"/>
    </location>
</feature>
<keyword evidence="12" id="KW-1185">Reference proteome</keyword>
<feature type="region of interest" description="Disordered" evidence="9">
    <location>
        <begin position="849"/>
        <end position="905"/>
    </location>
</feature>
<evidence type="ECO:0000256" key="7">
    <source>
        <dbReference type="ARBA" id="ARBA00022553"/>
    </source>
</evidence>
<feature type="compositionally biased region" description="Low complexity" evidence="9">
    <location>
        <begin position="632"/>
        <end position="644"/>
    </location>
</feature>
<feature type="compositionally biased region" description="Low complexity" evidence="9">
    <location>
        <begin position="868"/>
        <end position="899"/>
    </location>
</feature>
<dbReference type="InterPro" id="IPR051833">
    <property type="entry name" value="TC-DDR_regulator"/>
</dbReference>
<feature type="compositionally biased region" description="Gly residues" evidence="9">
    <location>
        <begin position="176"/>
        <end position="189"/>
    </location>
</feature>
<keyword evidence="6" id="KW-0963">Cytoplasm</keyword>
<dbReference type="GO" id="GO:0061484">
    <property type="term" value="P:hematopoietic stem cell homeostasis"/>
    <property type="evidence" value="ECO:0007669"/>
    <property type="project" value="UniProtKB-ARBA"/>
</dbReference>
<feature type="region of interest" description="Disordered" evidence="9">
    <location>
        <begin position="1"/>
        <end position="30"/>
    </location>
</feature>
<evidence type="ECO:0000256" key="9">
    <source>
        <dbReference type="SAM" id="MobiDB-lite"/>
    </source>
</evidence>
<feature type="compositionally biased region" description="Basic and acidic residues" evidence="9">
    <location>
        <begin position="115"/>
        <end position="133"/>
    </location>
</feature>
<feature type="region of interest" description="Disordered" evidence="9">
    <location>
        <begin position="762"/>
        <end position="783"/>
    </location>
</feature>
<evidence type="ECO:0000313" key="11">
    <source>
        <dbReference type="EMBL" id="KAJ8262941.1"/>
    </source>
</evidence>
<feature type="compositionally biased region" description="Low complexity" evidence="9">
    <location>
        <begin position="685"/>
        <end position="723"/>
    </location>
</feature>
<feature type="compositionally biased region" description="Low complexity" evidence="9">
    <location>
        <begin position="462"/>
        <end position="481"/>
    </location>
</feature>
<dbReference type="InterPro" id="IPR022166">
    <property type="entry name" value="UBAP2/Lig"/>
</dbReference>
<proteinExistence type="predicted"/>
<sequence length="1129" mass="116055">MMTSLVSDRSRGSRDKALPATTQPTQPQKHIQATAEQIRLAQVIYDKNDADFEDKVKQLMEVTGKNQDECMVALHDCNEDVNRAINFLLEDSSDTTSWETVGKKRGLVKEGSSSENKENKENREKRAEREASRGRGGASKRGRGANRTRDVRSEENGVDLGPGERGVDRRGRGRGRGSGVRGRGRGAGGSRFSSQGMGTFNPADYTANSGSGSGGARSDAWESGAKDGVDGTGAWRNSLDEWVTEDWNEDLSETKVFTSSSTPGTENHITPGQSLDLASLLRKPGGPDMGEGAEADPPSADGLGHSLVFTNSQHLTARTSAPSYAHAALSSVLGSGFGSLAGSKPAPQASGPPVLDQLKGSGLAPRPVQQPVAPVTAPPPAAPPAVTAAPPAPVSTATWDIKPPAPTTTTALSSHWRRGSRARCPRSGRPAPTRPTPSPPGLEPFPKPREPSPARDGPSPGAKAAATATTADAQASGSSQQRQMKTQKRRIPPSSKIPSSAVEMPGSADVSGLNVQFGALDFGSEAALPDFSQPESCSREPTPAAQTPNSLYSKPISEPLGSSLSLPLSSLPSSLAPPSSATPPAPSSSSSSSSGSGVETAAPSLAHTPFSQSQDSAPTAAPVANGYNGVRTSATHETTSASSTPKPESPALGSSSTSTRPPSALLPPSVPPHTSALPSLASEMPPASLPQLSSSLSHVNSSQSSSSALTSSSSLTHTSVESSIPHSAPLSSNGGVGGPVNVTSSVHSTGVLGLTANGTTVPSVCRTAPLQSSSSGKAPPNLAQGVPPLLTNQYIMGPGGLLPAYPQIYGYEDLQMLQSRLPMDYYGITFPGPAATLAGRDGSLANTPYSGEVTKFGRADSASPAPPTSLSAQPQQTQQQGGAQSQAPQQQGQHGGQQQAFLNPALPPGYGYTGLPYYPGVPGVPSAFQYGPTMFMPPASAKQHGVGLGNPSTQFQQQQQAYGQHTYASGFDDLTQGPGAGDYSKGGYSSSSQAQAKAASASQGKALPFPAGISVTSSNAGVPDMTTSVYNKTQSFDKQGFHTGTPPPFSLPSALGGTGPLNPGGAPGYAPAPFLHILPAHQQPHSQLLHHHLTQDGQGGPSQRSQSSSMQQKTQVTKSSYGGSPYWGN</sequence>
<feature type="region of interest" description="Disordered" evidence="9">
    <location>
        <begin position="95"/>
        <end position="241"/>
    </location>
</feature>
<keyword evidence="4" id="KW-0158">Chromosome</keyword>
<dbReference type="GO" id="GO:0005737">
    <property type="term" value="C:cytoplasm"/>
    <property type="evidence" value="ECO:0007669"/>
    <property type="project" value="UniProtKB-SubCell"/>
</dbReference>
<feature type="compositionally biased region" description="Low complexity" evidence="9">
    <location>
        <begin position="981"/>
        <end position="990"/>
    </location>
</feature>
<dbReference type="PROSITE" id="PS50030">
    <property type="entry name" value="UBA"/>
    <property type="match status" value="1"/>
</dbReference>
<evidence type="ECO:0000256" key="4">
    <source>
        <dbReference type="ARBA" id="ARBA00022454"/>
    </source>
</evidence>
<evidence type="ECO:0000256" key="2">
    <source>
        <dbReference type="ARBA" id="ARBA00004286"/>
    </source>
</evidence>
<feature type="compositionally biased region" description="Low complexity" evidence="9">
    <location>
        <begin position="364"/>
        <end position="375"/>
    </location>
</feature>
<keyword evidence="8" id="KW-0539">Nucleus</keyword>
<dbReference type="OrthoDB" id="5918007at2759"/>
<dbReference type="CDD" id="cd14277">
    <property type="entry name" value="UBA_UBP2_like"/>
    <property type="match status" value="1"/>
</dbReference>
<comment type="subcellular location">
    <subcellularLocation>
        <location evidence="2">Chromosome</location>
    </subcellularLocation>
    <subcellularLocation>
        <location evidence="3">Cytoplasm</location>
    </subcellularLocation>
    <subcellularLocation>
        <location evidence="1">Nucleus</location>
    </subcellularLocation>
</comment>
<evidence type="ECO:0000256" key="3">
    <source>
        <dbReference type="ARBA" id="ARBA00004496"/>
    </source>
</evidence>
<organism evidence="11 12">
    <name type="scientific">Conger conger</name>
    <name type="common">Conger eel</name>
    <name type="synonym">Muraena conger</name>
    <dbReference type="NCBI Taxonomy" id="82655"/>
    <lineage>
        <taxon>Eukaryota</taxon>
        <taxon>Metazoa</taxon>
        <taxon>Chordata</taxon>
        <taxon>Craniata</taxon>
        <taxon>Vertebrata</taxon>
        <taxon>Euteleostomi</taxon>
        <taxon>Actinopterygii</taxon>
        <taxon>Neopterygii</taxon>
        <taxon>Teleostei</taxon>
        <taxon>Anguilliformes</taxon>
        <taxon>Congridae</taxon>
        <taxon>Conger</taxon>
    </lineage>
</organism>
<dbReference type="GO" id="GO:0005694">
    <property type="term" value="C:chromosome"/>
    <property type="evidence" value="ECO:0007669"/>
    <property type="project" value="UniProtKB-SubCell"/>
</dbReference>
<feature type="compositionally biased region" description="Low complexity" evidence="9">
    <location>
        <begin position="587"/>
        <end position="597"/>
    </location>
</feature>
<dbReference type="SUPFAM" id="SSF46934">
    <property type="entry name" value="UBA-like"/>
    <property type="match status" value="1"/>
</dbReference>
<evidence type="ECO:0000256" key="8">
    <source>
        <dbReference type="ARBA" id="ARBA00023242"/>
    </source>
</evidence>
<evidence type="ECO:0000259" key="10">
    <source>
        <dbReference type="PROSITE" id="PS50030"/>
    </source>
</evidence>
<dbReference type="SMART" id="SM00165">
    <property type="entry name" value="UBA"/>
    <property type="match status" value="1"/>
</dbReference>
<reference evidence="11" key="1">
    <citation type="journal article" date="2023" name="Science">
        <title>Genome structures resolve the early diversification of teleost fishes.</title>
        <authorList>
            <person name="Parey E."/>
            <person name="Louis A."/>
            <person name="Montfort J."/>
            <person name="Bouchez O."/>
            <person name="Roques C."/>
            <person name="Iampietro C."/>
            <person name="Lluch J."/>
            <person name="Castinel A."/>
            <person name="Donnadieu C."/>
            <person name="Desvignes T."/>
            <person name="Floi Bucao C."/>
            <person name="Jouanno E."/>
            <person name="Wen M."/>
            <person name="Mejri S."/>
            <person name="Dirks R."/>
            <person name="Jansen H."/>
            <person name="Henkel C."/>
            <person name="Chen W.J."/>
            <person name="Zahm M."/>
            <person name="Cabau C."/>
            <person name="Klopp C."/>
            <person name="Thompson A.W."/>
            <person name="Robinson-Rechavi M."/>
            <person name="Braasch I."/>
            <person name="Lecointre G."/>
            <person name="Bobe J."/>
            <person name="Postlethwait J.H."/>
            <person name="Berthelot C."/>
            <person name="Roest Crollius H."/>
            <person name="Guiguen Y."/>
        </authorList>
    </citation>
    <scope>NUCLEOTIDE SEQUENCE</scope>
    <source>
        <strain evidence="11">Concon-B</strain>
    </source>
</reference>
<dbReference type="InterPro" id="IPR015940">
    <property type="entry name" value="UBA"/>
</dbReference>
<dbReference type="EMBL" id="JAFJMO010000011">
    <property type="protein sequence ID" value="KAJ8262941.1"/>
    <property type="molecule type" value="Genomic_DNA"/>
</dbReference>
<feature type="region of interest" description="Disordered" evidence="9">
    <location>
        <begin position="1036"/>
        <end position="1067"/>
    </location>
</feature>
<evidence type="ECO:0000256" key="1">
    <source>
        <dbReference type="ARBA" id="ARBA00004123"/>
    </source>
</evidence>
<dbReference type="PANTHER" id="PTHR16308">
    <property type="entry name" value="UBIQUITIN ASSOCIATED PROTEIN 2-LIKE/LINGERER"/>
    <property type="match status" value="1"/>
</dbReference>
<feature type="compositionally biased region" description="Polar residues" evidence="9">
    <location>
        <begin position="20"/>
        <end position="30"/>
    </location>
</feature>
<dbReference type="PANTHER" id="PTHR16308:SF20">
    <property type="entry name" value="UBIQUITIN ASSOCIATED PROTEIN 2B ISOFORM X1"/>
    <property type="match status" value="1"/>
</dbReference>
<feature type="compositionally biased region" description="Low complexity" evidence="9">
    <location>
        <begin position="384"/>
        <end position="398"/>
    </location>
</feature>
<feature type="region of interest" description="Disordered" evidence="9">
    <location>
        <begin position="942"/>
        <end position="990"/>
    </location>
</feature>
<gene>
    <name evidence="11" type="ORF">COCON_G00153980</name>
</gene>
<dbReference type="FunFam" id="1.10.8.10:FF:000004">
    <property type="entry name" value="ubiquitin-associated protein 2-like isoform X1"/>
    <property type="match status" value="1"/>
</dbReference>
<feature type="compositionally biased region" description="Pro residues" evidence="9">
    <location>
        <begin position="432"/>
        <end position="445"/>
    </location>
</feature>
<feature type="compositionally biased region" description="Basic residues" evidence="9">
    <location>
        <begin position="415"/>
        <end position="426"/>
    </location>
</feature>
<protein>
    <recommendedName>
        <fullName evidence="10">UBA domain-containing protein</fullName>
    </recommendedName>
</protein>
<feature type="compositionally biased region" description="Polar residues" evidence="9">
    <location>
        <begin position="256"/>
        <end position="273"/>
    </location>
</feature>
<keyword evidence="7" id="KW-0597">Phosphoprotein</keyword>
<evidence type="ECO:0000313" key="12">
    <source>
        <dbReference type="Proteomes" id="UP001152803"/>
    </source>
</evidence>
<dbReference type="AlphaFoldDB" id="A0A9Q1D8W4"/>
<dbReference type="Proteomes" id="UP001152803">
    <property type="component" value="Unassembled WGS sequence"/>
</dbReference>
<feature type="compositionally biased region" description="Low complexity" evidence="9">
    <location>
        <begin position="559"/>
        <end position="579"/>
    </location>
</feature>
<feature type="region of interest" description="Disordered" evidence="9">
    <location>
        <begin position="526"/>
        <end position="742"/>
    </location>
</feature>
<name>A0A9Q1D8W4_CONCO</name>
<accession>A0A9Q1D8W4</accession>
<dbReference type="InterPro" id="IPR009060">
    <property type="entry name" value="UBA-like_sf"/>
</dbReference>
<feature type="domain" description="UBA" evidence="10">
    <location>
        <begin position="49"/>
        <end position="91"/>
    </location>
</feature>
<dbReference type="Gene3D" id="1.10.8.10">
    <property type="entry name" value="DNA helicase RuvA subunit, C-terminal domain"/>
    <property type="match status" value="1"/>
</dbReference>
<feature type="region of interest" description="Disordered" evidence="9">
    <location>
        <begin position="256"/>
        <end position="306"/>
    </location>
</feature>
<evidence type="ECO:0000256" key="6">
    <source>
        <dbReference type="ARBA" id="ARBA00022490"/>
    </source>
</evidence>
<feature type="compositionally biased region" description="Low complexity" evidence="9">
    <location>
        <begin position="1101"/>
        <end position="1120"/>
    </location>
</feature>
<dbReference type="Pfam" id="PF12478">
    <property type="entry name" value="UBAP2-Lig"/>
    <property type="match status" value="1"/>
</dbReference>
<feature type="region of interest" description="Disordered" evidence="9">
    <location>
        <begin position="1092"/>
        <end position="1129"/>
    </location>
</feature>